<evidence type="ECO:0000313" key="2">
    <source>
        <dbReference type="Proteomes" id="UP000831460"/>
    </source>
</evidence>
<evidence type="ECO:0008006" key="3">
    <source>
        <dbReference type="Google" id="ProtNLM"/>
    </source>
</evidence>
<protein>
    <recommendedName>
        <fullName evidence="3">DUF5689 domain-containing protein</fullName>
    </recommendedName>
</protein>
<dbReference type="EMBL" id="CP094532">
    <property type="protein sequence ID" value="UOE40337.1"/>
    <property type="molecule type" value="Genomic_DNA"/>
</dbReference>
<keyword evidence="2" id="KW-1185">Reference proteome</keyword>
<evidence type="ECO:0000313" key="1">
    <source>
        <dbReference type="EMBL" id="UOE40337.1"/>
    </source>
</evidence>
<accession>A0ABY4BQ44</accession>
<organism evidence="1 2">
    <name type="scientific">Chryseobacterium suipulveris</name>
    <dbReference type="NCBI Taxonomy" id="2929800"/>
    <lineage>
        <taxon>Bacteria</taxon>
        <taxon>Pseudomonadati</taxon>
        <taxon>Bacteroidota</taxon>
        <taxon>Flavobacteriia</taxon>
        <taxon>Flavobacteriales</taxon>
        <taxon>Weeksellaceae</taxon>
        <taxon>Chryseobacterium group</taxon>
        <taxon>Chryseobacterium</taxon>
    </lineage>
</organism>
<dbReference type="PROSITE" id="PS51257">
    <property type="entry name" value="PROKAR_LIPOPROTEIN"/>
    <property type="match status" value="1"/>
</dbReference>
<proteinExistence type="predicted"/>
<reference evidence="1 2" key="1">
    <citation type="submission" date="2022-03" db="EMBL/GenBank/DDBJ databases">
        <title>Chryseobacterium sp. isolated from particulate matters in swine house.</title>
        <authorList>
            <person name="Won M."/>
            <person name="Kim S.-J."/>
            <person name="Kwon S.-W."/>
        </authorList>
    </citation>
    <scope>NUCLEOTIDE SEQUENCE [LARGE SCALE GENOMIC DNA]</scope>
    <source>
        <strain evidence="1 2">SC2-2</strain>
    </source>
</reference>
<dbReference type="RefSeq" id="WP_243548360.1">
    <property type="nucleotide sequence ID" value="NZ_CP094532.1"/>
</dbReference>
<gene>
    <name evidence="1" type="ORF">MTP09_10510</name>
</gene>
<sequence>MKKPFLFLAVVSIALISCKKDTPVDETAPEVSIETQNSYDDQAAVEFLQTHYFNAKGKVEELKEGDTTNVKLANLNPITLPSGVVYVVRPGAQPNPGTTIGSSDIIRLMGVSTTYVATNESDKVKFRSPANFSNPIAISGMPEVDPSYFYVKKIVLEAGATDIQKQRSYYEIEGFKEGLMKFKSFDIPDETNYNLQGLIIVPSRAAFARDPHFNYTGISYRNRSFIFNVQVYKTTEAPDPR</sequence>
<dbReference type="Proteomes" id="UP000831460">
    <property type="component" value="Chromosome"/>
</dbReference>
<name>A0ABY4BQ44_9FLAO</name>